<dbReference type="InterPro" id="IPR029006">
    <property type="entry name" value="ADF-H/Gelsolin-like_dom_sf"/>
</dbReference>
<gene>
    <name evidence="1" type="ORF">OPV22_014574</name>
</gene>
<accession>A0AAV8RA01</accession>
<evidence type="ECO:0000313" key="2">
    <source>
        <dbReference type="Proteomes" id="UP001222027"/>
    </source>
</evidence>
<sequence length="79" mass="9420">MLRASFSDHPRTKNSSLIGWKPKNHWIVLQKKNIGFVFLYNKQWIGKKWRIENFLLVPVPSSSRRKFFTGDSYIILKLI</sequence>
<protein>
    <submittedName>
        <fullName evidence="1">Uncharacterized protein</fullName>
    </submittedName>
</protein>
<dbReference type="AlphaFoldDB" id="A0AAV8RA01"/>
<organism evidence="1 2">
    <name type="scientific">Ensete ventricosum</name>
    <name type="common">Abyssinian banana</name>
    <name type="synonym">Musa ensete</name>
    <dbReference type="NCBI Taxonomy" id="4639"/>
    <lineage>
        <taxon>Eukaryota</taxon>
        <taxon>Viridiplantae</taxon>
        <taxon>Streptophyta</taxon>
        <taxon>Embryophyta</taxon>
        <taxon>Tracheophyta</taxon>
        <taxon>Spermatophyta</taxon>
        <taxon>Magnoliopsida</taxon>
        <taxon>Liliopsida</taxon>
        <taxon>Zingiberales</taxon>
        <taxon>Musaceae</taxon>
        <taxon>Ensete</taxon>
    </lineage>
</organism>
<proteinExistence type="predicted"/>
<dbReference type="Gene3D" id="3.40.20.10">
    <property type="entry name" value="Severin"/>
    <property type="match status" value="1"/>
</dbReference>
<dbReference type="EMBL" id="JAQQAF010000004">
    <property type="protein sequence ID" value="KAJ8492853.1"/>
    <property type="molecule type" value="Genomic_DNA"/>
</dbReference>
<dbReference type="Proteomes" id="UP001222027">
    <property type="component" value="Unassembled WGS sequence"/>
</dbReference>
<evidence type="ECO:0000313" key="1">
    <source>
        <dbReference type="EMBL" id="KAJ8492853.1"/>
    </source>
</evidence>
<reference evidence="1 2" key="1">
    <citation type="submission" date="2022-12" db="EMBL/GenBank/DDBJ databases">
        <title>Chromosome-scale assembly of the Ensete ventricosum genome.</title>
        <authorList>
            <person name="Dussert Y."/>
            <person name="Stocks J."/>
            <person name="Wendawek A."/>
            <person name="Woldeyes F."/>
            <person name="Nichols R.A."/>
            <person name="Borrell J.S."/>
        </authorList>
    </citation>
    <scope>NUCLEOTIDE SEQUENCE [LARGE SCALE GENOMIC DNA]</scope>
    <source>
        <strain evidence="2">cv. Maze</strain>
        <tissue evidence="1">Seeds</tissue>
    </source>
</reference>
<name>A0AAV8RA01_ENSVE</name>
<comment type="caution">
    <text evidence="1">The sequence shown here is derived from an EMBL/GenBank/DDBJ whole genome shotgun (WGS) entry which is preliminary data.</text>
</comment>
<keyword evidence="2" id="KW-1185">Reference proteome</keyword>
<dbReference type="SUPFAM" id="SSF55753">
    <property type="entry name" value="Actin depolymerizing proteins"/>
    <property type="match status" value="1"/>
</dbReference>